<comment type="caution">
    <text evidence="1">The sequence shown here is derived from an EMBL/GenBank/DDBJ whole genome shotgun (WGS) entry which is preliminary data.</text>
</comment>
<gene>
    <name evidence="1" type="ORF">FZC74_12910</name>
</gene>
<dbReference type="Proteomes" id="UP000323393">
    <property type="component" value="Unassembled WGS sequence"/>
</dbReference>
<dbReference type="EMBL" id="VTEU01000004">
    <property type="protein sequence ID" value="TYS58694.1"/>
    <property type="molecule type" value="Genomic_DNA"/>
</dbReference>
<evidence type="ECO:0000313" key="2">
    <source>
        <dbReference type="Proteomes" id="UP000323393"/>
    </source>
</evidence>
<protein>
    <submittedName>
        <fullName evidence="1">Uncharacterized protein</fullName>
    </submittedName>
</protein>
<reference evidence="1 2" key="1">
    <citation type="submission" date="2019-08" db="EMBL/GenBank/DDBJ databases">
        <title>Bacillus genomes from the desert of Cuatro Cienegas, Coahuila.</title>
        <authorList>
            <person name="Olmedo-Alvarez G."/>
        </authorList>
    </citation>
    <scope>NUCLEOTIDE SEQUENCE [LARGE SCALE GENOMIC DNA]</scope>
    <source>
        <strain evidence="1 2">CH88_3T</strain>
    </source>
</reference>
<sequence length="73" mass="8122">MVRTFSSHISGVFGQLSPTFGHPKISFGHLTSIFGQIRGNFGQNSKIFGHLDFQNKSREPQIPKTLSTSIFIN</sequence>
<accession>A0AA94WMP1</accession>
<organism evidence="1 2">
    <name type="scientific">Sutcliffiella horikoshii</name>
    <dbReference type="NCBI Taxonomy" id="79883"/>
    <lineage>
        <taxon>Bacteria</taxon>
        <taxon>Bacillati</taxon>
        <taxon>Bacillota</taxon>
        <taxon>Bacilli</taxon>
        <taxon>Bacillales</taxon>
        <taxon>Bacillaceae</taxon>
        <taxon>Sutcliffiella</taxon>
    </lineage>
</organism>
<evidence type="ECO:0000313" key="1">
    <source>
        <dbReference type="EMBL" id="TYS58694.1"/>
    </source>
</evidence>
<dbReference type="AlphaFoldDB" id="A0AA94WMP1"/>
<proteinExistence type="predicted"/>
<name>A0AA94WMP1_9BACI</name>